<gene>
    <name evidence="3" type="ORF">BS50DRAFT_637250</name>
</gene>
<sequence length="142" mass="15627">MSAPNEILIDVRTPAEFATGALSNDLYKAVNIEYQLIDQLPQVYAALGVDVNEADNITLYCRSGRRSNIALQELKQLGYQNVRDIGGFEEARATLKREEVSRQLEKQGVGEVGTPNIQDDGAKKEARNKSFGALLSGLKDLE</sequence>
<evidence type="ECO:0000259" key="2">
    <source>
        <dbReference type="PROSITE" id="PS50206"/>
    </source>
</evidence>
<dbReference type="STRING" id="1448308.A0A2T2NEP9"/>
<dbReference type="SUPFAM" id="SSF52821">
    <property type="entry name" value="Rhodanese/Cell cycle control phosphatase"/>
    <property type="match status" value="1"/>
</dbReference>
<evidence type="ECO:0000313" key="4">
    <source>
        <dbReference type="Proteomes" id="UP000240883"/>
    </source>
</evidence>
<dbReference type="InterPro" id="IPR052367">
    <property type="entry name" value="Thiosulfate_ST/Rhodanese-like"/>
</dbReference>
<keyword evidence="4" id="KW-1185">Reference proteome</keyword>
<feature type="domain" description="Rhodanese" evidence="2">
    <location>
        <begin position="2"/>
        <end position="100"/>
    </location>
</feature>
<dbReference type="PANTHER" id="PTHR45431">
    <property type="entry name" value="RHODANESE-LIKE DOMAIN-CONTAINING PROTEIN 15, CHLOROPLASTIC"/>
    <property type="match status" value="1"/>
</dbReference>
<organism evidence="3 4">
    <name type="scientific">Corynespora cassiicola Philippines</name>
    <dbReference type="NCBI Taxonomy" id="1448308"/>
    <lineage>
        <taxon>Eukaryota</taxon>
        <taxon>Fungi</taxon>
        <taxon>Dikarya</taxon>
        <taxon>Ascomycota</taxon>
        <taxon>Pezizomycotina</taxon>
        <taxon>Dothideomycetes</taxon>
        <taxon>Pleosporomycetidae</taxon>
        <taxon>Pleosporales</taxon>
        <taxon>Corynesporascaceae</taxon>
        <taxon>Corynespora</taxon>
    </lineage>
</organism>
<dbReference type="PANTHER" id="PTHR45431:SF3">
    <property type="entry name" value="RHODANESE-LIKE DOMAIN-CONTAINING PROTEIN 15, CHLOROPLASTIC"/>
    <property type="match status" value="1"/>
</dbReference>
<dbReference type="CDD" id="cd00158">
    <property type="entry name" value="RHOD"/>
    <property type="match status" value="1"/>
</dbReference>
<dbReference type="Pfam" id="PF00581">
    <property type="entry name" value="Rhodanese"/>
    <property type="match status" value="1"/>
</dbReference>
<name>A0A2T2NEP9_CORCC</name>
<dbReference type="OrthoDB" id="361797at2759"/>
<feature type="region of interest" description="Disordered" evidence="1">
    <location>
        <begin position="104"/>
        <end position="125"/>
    </location>
</feature>
<dbReference type="InterPro" id="IPR036873">
    <property type="entry name" value="Rhodanese-like_dom_sf"/>
</dbReference>
<dbReference type="Gene3D" id="3.40.250.10">
    <property type="entry name" value="Rhodanese-like domain"/>
    <property type="match status" value="1"/>
</dbReference>
<dbReference type="AlphaFoldDB" id="A0A2T2NEP9"/>
<dbReference type="EMBL" id="KZ678139">
    <property type="protein sequence ID" value="PSN63915.1"/>
    <property type="molecule type" value="Genomic_DNA"/>
</dbReference>
<proteinExistence type="predicted"/>
<dbReference type="Proteomes" id="UP000240883">
    <property type="component" value="Unassembled WGS sequence"/>
</dbReference>
<reference evidence="3 4" key="1">
    <citation type="journal article" date="2018" name="Front. Microbiol.">
        <title>Genome-Wide Analysis of Corynespora cassiicola Leaf Fall Disease Putative Effectors.</title>
        <authorList>
            <person name="Lopez D."/>
            <person name="Ribeiro S."/>
            <person name="Label P."/>
            <person name="Fumanal B."/>
            <person name="Venisse J.S."/>
            <person name="Kohler A."/>
            <person name="de Oliveira R.R."/>
            <person name="Labutti K."/>
            <person name="Lipzen A."/>
            <person name="Lail K."/>
            <person name="Bauer D."/>
            <person name="Ohm R.A."/>
            <person name="Barry K.W."/>
            <person name="Spatafora J."/>
            <person name="Grigoriev I.V."/>
            <person name="Martin F.M."/>
            <person name="Pujade-Renaud V."/>
        </authorList>
    </citation>
    <scope>NUCLEOTIDE SEQUENCE [LARGE SCALE GENOMIC DNA]</scope>
    <source>
        <strain evidence="3 4">Philippines</strain>
    </source>
</reference>
<dbReference type="PROSITE" id="PS50206">
    <property type="entry name" value="RHODANESE_3"/>
    <property type="match status" value="1"/>
</dbReference>
<dbReference type="InterPro" id="IPR001763">
    <property type="entry name" value="Rhodanese-like_dom"/>
</dbReference>
<evidence type="ECO:0000256" key="1">
    <source>
        <dbReference type="SAM" id="MobiDB-lite"/>
    </source>
</evidence>
<dbReference type="SMART" id="SM00450">
    <property type="entry name" value="RHOD"/>
    <property type="match status" value="1"/>
</dbReference>
<evidence type="ECO:0000313" key="3">
    <source>
        <dbReference type="EMBL" id="PSN63915.1"/>
    </source>
</evidence>
<protein>
    <recommendedName>
        <fullName evidence="2">Rhodanese domain-containing protein</fullName>
    </recommendedName>
</protein>
<accession>A0A2T2NEP9</accession>